<keyword evidence="4 6" id="KW-1133">Transmembrane helix</keyword>
<keyword evidence="6" id="KW-1003">Cell membrane</keyword>
<keyword evidence="8" id="KW-1185">Reference proteome</keyword>
<feature type="transmembrane region" description="Helical" evidence="6">
    <location>
        <begin position="107"/>
        <end position="126"/>
    </location>
</feature>
<evidence type="ECO:0000313" key="8">
    <source>
        <dbReference type="Proteomes" id="UP000584587"/>
    </source>
</evidence>
<dbReference type="PANTHER" id="PTHR43701">
    <property type="entry name" value="MEMBRANE TRANSPORTER PROTEIN MJ0441-RELATED"/>
    <property type="match status" value="1"/>
</dbReference>
<dbReference type="EMBL" id="JAAVVK010000001">
    <property type="protein sequence ID" value="NKE38151.1"/>
    <property type="molecule type" value="Genomic_DNA"/>
</dbReference>
<keyword evidence="3 6" id="KW-0812">Transmembrane</keyword>
<dbReference type="InterPro" id="IPR051598">
    <property type="entry name" value="TSUP/Inactive_protease-like"/>
</dbReference>
<evidence type="ECO:0000256" key="4">
    <source>
        <dbReference type="ARBA" id="ARBA00022989"/>
    </source>
</evidence>
<reference evidence="7 8" key="1">
    <citation type="submission" date="2020-04" db="EMBL/GenBank/DDBJ databases">
        <title>Complete genome sequence of Spiroplasma platyhelix ATCC 51748, an insect isolate.</title>
        <authorList>
            <person name="Green E.A."/>
            <person name="Klassen J.L."/>
        </authorList>
    </citation>
    <scope>NUCLEOTIDE SEQUENCE [LARGE SCALE GENOMIC DNA]</scope>
    <source>
        <strain evidence="7 8">PALS-1</strain>
    </source>
</reference>
<evidence type="ECO:0000256" key="6">
    <source>
        <dbReference type="RuleBase" id="RU363041"/>
    </source>
</evidence>
<comment type="caution">
    <text evidence="7">The sequence shown here is derived from an EMBL/GenBank/DDBJ whole genome shotgun (WGS) entry which is preliminary data.</text>
</comment>
<organism evidence="7 8">
    <name type="scientific">Spiroplasma platyhelix PALS-1</name>
    <dbReference type="NCBI Taxonomy" id="1276218"/>
    <lineage>
        <taxon>Bacteria</taxon>
        <taxon>Bacillati</taxon>
        <taxon>Mycoplasmatota</taxon>
        <taxon>Mollicutes</taxon>
        <taxon>Entomoplasmatales</taxon>
        <taxon>Spiroplasmataceae</taxon>
        <taxon>Spiroplasma</taxon>
    </lineage>
</organism>
<accession>A0A846TVZ5</accession>
<name>A0A846TVZ5_9MOLU</name>
<dbReference type="Pfam" id="PF01925">
    <property type="entry name" value="TauE"/>
    <property type="match status" value="1"/>
</dbReference>
<comment type="subcellular location">
    <subcellularLocation>
        <location evidence="6">Cell membrane</location>
        <topology evidence="6">Multi-pass membrane protein</topology>
    </subcellularLocation>
    <subcellularLocation>
        <location evidence="1">Membrane</location>
        <topology evidence="1">Multi-pass membrane protein</topology>
    </subcellularLocation>
</comment>
<keyword evidence="5 6" id="KW-0472">Membrane</keyword>
<feature type="transmembrane region" description="Helical" evidence="6">
    <location>
        <begin position="199"/>
        <end position="219"/>
    </location>
</feature>
<evidence type="ECO:0000256" key="5">
    <source>
        <dbReference type="ARBA" id="ARBA00023136"/>
    </source>
</evidence>
<dbReference type="PANTHER" id="PTHR43701:SF2">
    <property type="entry name" value="MEMBRANE TRANSPORTER PROTEIN YJNA-RELATED"/>
    <property type="match status" value="1"/>
</dbReference>
<feature type="transmembrane region" description="Helical" evidence="6">
    <location>
        <begin position="255"/>
        <end position="273"/>
    </location>
</feature>
<evidence type="ECO:0000256" key="3">
    <source>
        <dbReference type="ARBA" id="ARBA00022692"/>
    </source>
</evidence>
<evidence type="ECO:0000256" key="2">
    <source>
        <dbReference type="ARBA" id="ARBA00009142"/>
    </source>
</evidence>
<sequence>MNISILIPILIIIALLVSVLGSISGVGGGVLFIPAMLLLISDYYSFNQIRFVSTLLVFVSAFINVFLEFINKRFSWTLISLIAIIAIPTIFLGNYVSSLISQRITQIIVIVLLSIVTILLSCNNIISKKILLWKKDKVVKKSWYLLKTNYGLTINIFTIILITFLGGIITTLTGMGGGPILMPLLLLTCGLTMKQATPISHSVIAITAFVSLCLSYQYFSNQTLNLQISLPMTCGVVIGTIVAYFIKNKIKNEEIIKWILIVLIWISIIKMIIDVTA</sequence>
<dbReference type="InterPro" id="IPR002781">
    <property type="entry name" value="TM_pro_TauE-like"/>
</dbReference>
<gene>
    <name evidence="7" type="ORF">HER12_00055</name>
</gene>
<feature type="transmembrane region" description="Helical" evidence="6">
    <location>
        <begin position="76"/>
        <end position="95"/>
    </location>
</feature>
<protein>
    <recommendedName>
        <fullName evidence="6">Probable membrane transporter protein</fullName>
    </recommendedName>
</protein>
<comment type="similarity">
    <text evidence="2 6">Belongs to the 4-toluene sulfonate uptake permease (TSUP) (TC 2.A.102) family.</text>
</comment>
<dbReference type="AlphaFoldDB" id="A0A846TVZ5"/>
<proteinExistence type="inferred from homology"/>
<dbReference type="Proteomes" id="UP000584587">
    <property type="component" value="Unassembled WGS sequence"/>
</dbReference>
<evidence type="ECO:0000256" key="1">
    <source>
        <dbReference type="ARBA" id="ARBA00004141"/>
    </source>
</evidence>
<feature type="transmembrane region" description="Helical" evidence="6">
    <location>
        <begin position="6"/>
        <end position="39"/>
    </location>
</feature>
<feature type="transmembrane region" description="Helical" evidence="6">
    <location>
        <begin position="225"/>
        <end position="246"/>
    </location>
</feature>
<dbReference type="RefSeq" id="WP_168104631.1">
    <property type="nucleotide sequence ID" value="NZ_CP051215.1"/>
</dbReference>
<evidence type="ECO:0000313" key="7">
    <source>
        <dbReference type="EMBL" id="NKE38151.1"/>
    </source>
</evidence>
<dbReference type="GO" id="GO:0005886">
    <property type="term" value="C:plasma membrane"/>
    <property type="evidence" value="ECO:0007669"/>
    <property type="project" value="UniProtKB-SubCell"/>
</dbReference>
<feature type="transmembrane region" description="Helical" evidence="6">
    <location>
        <begin position="154"/>
        <end position="187"/>
    </location>
</feature>
<feature type="transmembrane region" description="Helical" evidence="6">
    <location>
        <begin position="51"/>
        <end position="70"/>
    </location>
</feature>